<dbReference type="AlphaFoldDB" id="A0A914UPZ6"/>
<reference evidence="4" key="1">
    <citation type="submission" date="2022-11" db="UniProtKB">
        <authorList>
            <consortium name="WormBaseParasite"/>
        </authorList>
    </citation>
    <scope>IDENTIFICATION</scope>
</reference>
<evidence type="ECO:0000259" key="2">
    <source>
        <dbReference type="Pfam" id="PF23003"/>
    </source>
</evidence>
<dbReference type="Pfam" id="PF23003">
    <property type="entry name" value="Fn1_2"/>
    <property type="match status" value="1"/>
</dbReference>
<keyword evidence="1" id="KW-0732">Signal</keyword>
<protein>
    <recommendedName>
        <fullName evidence="2">Abnormal cell migration protein 18-like fibronectin type I domain-containing protein</fullName>
    </recommendedName>
</protein>
<sequence length="100" mass="11169">MRSYLILALLIAVVAAEHVCKVGEKDYKNGQEWEVLPSKKFVMKCLVEPSGEWTVNFVACKTKSGRRVNVGETATEGKTEYKCEVHANGNPRLTIKQNAK</sequence>
<dbReference type="Proteomes" id="UP000887566">
    <property type="component" value="Unplaced"/>
</dbReference>
<feature type="chain" id="PRO_5036872174" description="Abnormal cell migration protein 18-like fibronectin type I domain-containing protein" evidence="1">
    <location>
        <begin position="17"/>
        <end position="100"/>
    </location>
</feature>
<organism evidence="3 4">
    <name type="scientific">Plectus sambesii</name>
    <dbReference type="NCBI Taxonomy" id="2011161"/>
    <lineage>
        <taxon>Eukaryota</taxon>
        <taxon>Metazoa</taxon>
        <taxon>Ecdysozoa</taxon>
        <taxon>Nematoda</taxon>
        <taxon>Chromadorea</taxon>
        <taxon>Plectida</taxon>
        <taxon>Plectina</taxon>
        <taxon>Plectoidea</taxon>
        <taxon>Plectidae</taxon>
        <taxon>Plectus</taxon>
    </lineage>
</organism>
<evidence type="ECO:0000256" key="1">
    <source>
        <dbReference type="SAM" id="SignalP"/>
    </source>
</evidence>
<feature type="signal peptide" evidence="1">
    <location>
        <begin position="1"/>
        <end position="16"/>
    </location>
</feature>
<accession>A0A914UPZ6</accession>
<dbReference type="WBParaSite" id="PSAMB.scaffold1169size35036.g11374.t1">
    <property type="protein sequence ID" value="PSAMB.scaffold1169size35036.g11374.t1"/>
    <property type="gene ID" value="PSAMB.scaffold1169size35036.g11374"/>
</dbReference>
<name>A0A914UPZ6_9BILA</name>
<evidence type="ECO:0000313" key="3">
    <source>
        <dbReference type="Proteomes" id="UP000887566"/>
    </source>
</evidence>
<dbReference type="InterPro" id="IPR055119">
    <property type="entry name" value="Mig18_Fn1"/>
</dbReference>
<proteinExistence type="predicted"/>
<keyword evidence="3" id="KW-1185">Reference proteome</keyword>
<evidence type="ECO:0000313" key="4">
    <source>
        <dbReference type="WBParaSite" id="PSAMB.scaffold1169size35036.g11374.t1"/>
    </source>
</evidence>
<feature type="domain" description="Abnormal cell migration protein 18-like fibronectin type I" evidence="2">
    <location>
        <begin position="20"/>
        <end position="89"/>
    </location>
</feature>